<keyword evidence="1" id="KW-1133">Transmembrane helix</keyword>
<evidence type="ECO:0000313" key="3">
    <source>
        <dbReference type="Proteomes" id="UP000288716"/>
    </source>
</evidence>
<protein>
    <submittedName>
        <fullName evidence="2">Procollagen C-endopeptidase enhancer 1-like protein</fullName>
    </submittedName>
</protein>
<comment type="caution">
    <text evidence="2">The sequence shown here is derived from an EMBL/GenBank/DDBJ whole genome shotgun (WGS) entry which is preliminary data.</text>
</comment>
<gene>
    <name evidence="2" type="ORF">B4U80_01143</name>
</gene>
<evidence type="ECO:0000313" key="2">
    <source>
        <dbReference type="EMBL" id="RWS22606.1"/>
    </source>
</evidence>
<dbReference type="Gene3D" id="2.60.120.290">
    <property type="entry name" value="Spermadhesin, CUB domain"/>
    <property type="match status" value="1"/>
</dbReference>
<dbReference type="AlphaFoldDB" id="A0A443S4X2"/>
<proteinExistence type="predicted"/>
<keyword evidence="3" id="KW-1185">Reference proteome</keyword>
<keyword evidence="1" id="KW-0812">Transmembrane</keyword>
<dbReference type="VEuPathDB" id="VectorBase:LDEU009434"/>
<dbReference type="InterPro" id="IPR035914">
    <property type="entry name" value="Sperma_CUB_dom_sf"/>
</dbReference>
<feature type="transmembrane region" description="Helical" evidence="1">
    <location>
        <begin position="6"/>
        <end position="23"/>
    </location>
</feature>
<keyword evidence="1" id="KW-0472">Membrane</keyword>
<dbReference type="EMBL" id="NCKV01008346">
    <property type="protein sequence ID" value="RWS22606.1"/>
    <property type="molecule type" value="Genomic_DNA"/>
</dbReference>
<dbReference type="OrthoDB" id="6155811at2759"/>
<dbReference type="Proteomes" id="UP000288716">
    <property type="component" value="Unassembled WGS sequence"/>
</dbReference>
<sequence>MFASSSLVVCSECIIIILVIACLQRSLVTGNHEIESTFKANKENKCNRNVDVYETINEPALTDENRGKPLHCSYRIRIRPERNDWMVFLRFTRFKIGDVSPDRKECIGGYIAIIDGYKDSNVSKHTNPVEQQWKHCLLKKRNTNRKYFE</sequence>
<name>A0A443S4X2_9ACAR</name>
<reference evidence="2 3" key="1">
    <citation type="journal article" date="2018" name="Gigascience">
        <title>Genomes of trombidid mites reveal novel predicted allergens and laterally-transferred genes associated with secondary metabolism.</title>
        <authorList>
            <person name="Dong X."/>
            <person name="Chaisiri K."/>
            <person name="Xia D."/>
            <person name="Armstrong S.D."/>
            <person name="Fang Y."/>
            <person name="Donnelly M.J."/>
            <person name="Kadowaki T."/>
            <person name="McGarry J.W."/>
            <person name="Darby A.C."/>
            <person name="Makepeace B.L."/>
        </authorList>
    </citation>
    <scope>NUCLEOTIDE SEQUENCE [LARGE SCALE GENOMIC DNA]</scope>
    <source>
        <strain evidence="2">UoL-UT</strain>
    </source>
</reference>
<dbReference type="SUPFAM" id="SSF49854">
    <property type="entry name" value="Spermadhesin, CUB domain"/>
    <property type="match status" value="1"/>
</dbReference>
<accession>A0A443S4X2</accession>
<evidence type="ECO:0000256" key="1">
    <source>
        <dbReference type="SAM" id="Phobius"/>
    </source>
</evidence>
<organism evidence="2 3">
    <name type="scientific">Leptotrombidium deliense</name>
    <dbReference type="NCBI Taxonomy" id="299467"/>
    <lineage>
        <taxon>Eukaryota</taxon>
        <taxon>Metazoa</taxon>
        <taxon>Ecdysozoa</taxon>
        <taxon>Arthropoda</taxon>
        <taxon>Chelicerata</taxon>
        <taxon>Arachnida</taxon>
        <taxon>Acari</taxon>
        <taxon>Acariformes</taxon>
        <taxon>Trombidiformes</taxon>
        <taxon>Prostigmata</taxon>
        <taxon>Anystina</taxon>
        <taxon>Parasitengona</taxon>
        <taxon>Trombiculoidea</taxon>
        <taxon>Trombiculidae</taxon>
        <taxon>Leptotrombidium</taxon>
    </lineage>
</organism>